<keyword evidence="2" id="KW-0472">Membrane</keyword>
<evidence type="ECO:0000313" key="4">
    <source>
        <dbReference type="Proteomes" id="UP000288215"/>
    </source>
</evidence>
<feature type="compositionally biased region" description="Low complexity" evidence="1">
    <location>
        <begin position="95"/>
        <end position="122"/>
    </location>
</feature>
<feature type="compositionally biased region" description="Basic and acidic residues" evidence="1">
    <location>
        <begin position="73"/>
        <end position="86"/>
    </location>
</feature>
<dbReference type="AlphaFoldDB" id="A0A3S3S808"/>
<feature type="region of interest" description="Disordered" evidence="1">
    <location>
        <begin position="72"/>
        <end position="122"/>
    </location>
</feature>
<organism evidence="3 4">
    <name type="scientific">Methanosuratincola subterraneus</name>
    <dbReference type="NCBI Taxonomy" id="2593994"/>
    <lineage>
        <taxon>Archaea</taxon>
        <taxon>Thermoproteota</taxon>
        <taxon>Methanosuratincolia</taxon>
        <taxon>Candidatus Methanomethylicales</taxon>
        <taxon>Candidatus Methanomethylicaceae</taxon>
        <taxon>Candidatus Methanosuratincola (ex Vanwonterghem et al. 2016)</taxon>
    </lineage>
</organism>
<protein>
    <submittedName>
        <fullName evidence="3">Uncharacterized protein</fullName>
    </submittedName>
</protein>
<dbReference type="EMBL" id="RXGA01000002">
    <property type="protein sequence ID" value="RWX73599.1"/>
    <property type="molecule type" value="Genomic_DNA"/>
</dbReference>
<evidence type="ECO:0000313" key="3">
    <source>
        <dbReference type="EMBL" id="RWX73599.1"/>
    </source>
</evidence>
<evidence type="ECO:0000256" key="1">
    <source>
        <dbReference type="SAM" id="MobiDB-lite"/>
    </source>
</evidence>
<feature type="transmembrane region" description="Helical" evidence="2">
    <location>
        <begin position="36"/>
        <end position="57"/>
    </location>
</feature>
<comment type="caution">
    <text evidence="3">The sequence shown here is derived from an EMBL/GenBank/DDBJ whole genome shotgun (WGS) entry which is preliminary data.</text>
</comment>
<gene>
    <name evidence="3" type="ORF">Metus_0378</name>
</gene>
<accession>A0A3S3S808</accession>
<dbReference type="Proteomes" id="UP000288215">
    <property type="component" value="Unassembled WGS sequence"/>
</dbReference>
<keyword evidence="2" id="KW-1133">Transmembrane helix</keyword>
<sequence>MPKGLRKNTPLALALISVAVAFGTLAAELLLDVGVMFTFPTIGVLVVTVVLTVIVALRGRLYLGTREPFALKQSEESKEEGKKKGEGSVTSATCPRGWGTSRSSGTSRGCSRTPSRTRSPRR</sequence>
<reference evidence="3 4" key="1">
    <citation type="submission" date="2018-12" db="EMBL/GenBank/DDBJ databases">
        <title>The complete genome of the methanogenic archaea of the candidate phylum Verstraetearchaeota, obtained from the metagenome of underground thermal water.</title>
        <authorList>
            <person name="Kadnikov V.V."/>
            <person name="Mardanov A.V."/>
            <person name="Beletsky A.V."/>
            <person name="Karnachuk O.V."/>
            <person name="Ravin N.V."/>
        </authorList>
    </citation>
    <scope>NUCLEOTIDE SEQUENCE [LARGE SCALE GENOMIC DNA]</scope>
    <source>
        <strain evidence="3">Ch88</strain>
    </source>
</reference>
<keyword evidence="2" id="KW-0812">Transmembrane</keyword>
<name>A0A3S3S808_METS7</name>
<proteinExistence type="predicted"/>
<evidence type="ECO:0000256" key="2">
    <source>
        <dbReference type="SAM" id="Phobius"/>
    </source>
</evidence>